<dbReference type="EMBL" id="UINC01111107">
    <property type="protein sequence ID" value="SVC79075.1"/>
    <property type="molecule type" value="Genomic_DNA"/>
</dbReference>
<reference evidence="2" key="1">
    <citation type="submission" date="2018-05" db="EMBL/GenBank/DDBJ databases">
        <authorList>
            <person name="Lanie J.A."/>
            <person name="Ng W.-L."/>
            <person name="Kazmierczak K.M."/>
            <person name="Andrzejewski T.M."/>
            <person name="Davidsen T.M."/>
            <person name="Wayne K.J."/>
            <person name="Tettelin H."/>
            <person name="Glass J.I."/>
            <person name="Rusch D."/>
            <person name="Podicherti R."/>
            <person name="Tsui H.-C.T."/>
            <person name="Winkler M.E."/>
        </authorList>
    </citation>
    <scope>NUCLEOTIDE SEQUENCE</scope>
</reference>
<dbReference type="SUPFAM" id="SSF51658">
    <property type="entry name" value="Xylose isomerase-like"/>
    <property type="match status" value="1"/>
</dbReference>
<feature type="non-terminal residue" evidence="2">
    <location>
        <position position="224"/>
    </location>
</feature>
<feature type="domain" description="Xylose isomerase-like TIM barrel" evidence="1">
    <location>
        <begin position="28"/>
        <end position="223"/>
    </location>
</feature>
<accession>A0A382Q2A4</accession>
<dbReference type="AlphaFoldDB" id="A0A382Q2A4"/>
<dbReference type="Gene3D" id="3.20.20.150">
    <property type="entry name" value="Divalent-metal-dependent TIM barrel enzymes"/>
    <property type="match status" value="1"/>
</dbReference>
<dbReference type="PANTHER" id="PTHR12110:SF21">
    <property type="entry name" value="XYLOSE ISOMERASE-LIKE TIM BARREL DOMAIN-CONTAINING PROTEIN"/>
    <property type="match status" value="1"/>
</dbReference>
<organism evidence="2">
    <name type="scientific">marine metagenome</name>
    <dbReference type="NCBI Taxonomy" id="408172"/>
    <lineage>
        <taxon>unclassified sequences</taxon>
        <taxon>metagenomes</taxon>
        <taxon>ecological metagenomes</taxon>
    </lineage>
</organism>
<evidence type="ECO:0000259" key="1">
    <source>
        <dbReference type="Pfam" id="PF01261"/>
    </source>
</evidence>
<dbReference type="InterPro" id="IPR013022">
    <property type="entry name" value="Xyl_isomerase-like_TIM-brl"/>
</dbReference>
<gene>
    <name evidence="2" type="ORF">METZ01_LOCUS331929</name>
</gene>
<name>A0A382Q2A4_9ZZZZ</name>
<dbReference type="InterPro" id="IPR050312">
    <property type="entry name" value="IolE/XylAMocC-like"/>
</dbReference>
<dbReference type="Pfam" id="PF01261">
    <property type="entry name" value="AP_endonuc_2"/>
    <property type="match status" value="1"/>
</dbReference>
<sequence>MPTYSLSAGLFIFDSHSKPTGDPIEALERTATAGFQETELMAEGEAWDEVTQGDLGRLKSALEHSGLFPHTLHAPMSGIDLASGIEEIRRHGIDEMTKSMRILAELGGRTVIVHPSGRPGPDENAYSWENIGAAAERAHASVSELVKVAETTGIRMALENLPMTGLPCRPVVSRKELRALIAGFPAEQVGLCLDTGHARICGLDPAEQARIAGERLVALHIQDV</sequence>
<protein>
    <recommendedName>
        <fullName evidence="1">Xylose isomerase-like TIM barrel domain-containing protein</fullName>
    </recommendedName>
</protein>
<dbReference type="PANTHER" id="PTHR12110">
    <property type="entry name" value="HYDROXYPYRUVATE ISOMERASE"/>
    <property type="match status" value="1"/>
</dbReference>
<dbReference type="InterPro" id="IPR036237">
    <property type="entry name" value="Xyl_isomerase-like_sf"/>
</dbReference>
<evidence type="ECO:0000313" key="2">
    <source>
        <dbReference type="EMBL" id="SVC79075.1"/>
    </source>
</evidence>
<proteinExistence type="predicted"/>